<accession>A0A5M9GZC8</accession>
<proteinExistence type="predicted"/>
<protein>
    <submittedName>
        <fullName evidence="2">DUF4145 domain-containing protein</fullName>
    </submittedName>
</protein>
<name>A0A5M9GZC8_9SPHI</name>
<dbReference type="Pfam" id="PF13643">
    <property type="entry name" value="DUF4145"/>
    <property type="match status" value="1"/>
</dbReference>
<dbReference type="EMBL" id="VWNE01000026">
    <property type="protein sequence ID" value="KAA8480053.1"/>
    <property type="molecule type" value="Genomic_DNA"/>
</dbReference>
<dbReference type="InterPro" id="IPR025285">
    <property type="entry name" value="DUF4145"/>
</dbReference>
<gene>
    <name evidence="2" type="ORF">F1649_15620</name>
</gene>
<organism evidence="2 3">
    <name type="scientific">Arcticibacter tournemirensis</name>
    <dbReference type="NCBI Taxonomy" id="699437"/>
    <lineage>
        <taxon>Bacteria</taxon>
        <taxon>Pseudomonadati</taxon>
        <taxon>Bacteroidota</taxon>
        <taxon>Sphingobacteriia</taxon>
        <taxon>Sphingobacteriales</taxon>
        <taxon>Sphingobacteriaceae</taxon>
        <taxon>Arcticibacter</taxon>
    </lineage>
</organism>
<evidence type="ECO:0000259" key="1">
    <source>
        <dbReference type="Pfam" id="PF13643"/>
    </source>
</evidence>
<dbReference type="OrthoDB" id="6402073at2"/>
<dbReference type="RefSeq" id="WP_141814965.1">
    <property type="nucleotide sequence ID" value="NZ_VFPL01000001.1"/>
</dbReference>
<evidence type="ECO:0000313" key="3">
    <source>
        <dbReference type="Proteomes" id="UP000322918"/>
    </source>
</evidence>
<dbReference type="Proteomes" id="UP000322918">
    <property type="component" value="Unassembled WGS sequence"/>
</dbReference>
<sequence>MDQTLDKYFCQACGGERKHVVLFEKKTSGAEDEYNFQWINRFRIIECAGCENISFLKMYGDNFMMREGQDGEMEYYEDSDVYPPYLKQGEELSGLHQLPENIKSIYRETVNALKVDSLLLTAAGFRAVIEATCNHLKIKQANLAERIDQLHSNGYLSKAESRRLHSIRFLGNSALHEIQTPKAEQLVILLAIVNHLLSNLFISDKLIKGKLDIPLDNYDDFINVIKRSVRKELIGKEVSLDALLDKAKRLMSTKDYKSFRTSFVEESEKGGFDFLEVADADSAKFKITKLPKLVNTFDFYI</sequence>
<evidence type="ECO:0000313" key="2">
    <source>
        <dbReference type="EMBL" id="KAA8480053.1"/>
    </source>
</evidence>
<feature type="domain" description="DUF4145" evidence="1">
    <location>
        <begin position="108"/>
        <end position="193"/>
    </location>
</feature>
<keyword evidence="3" id="KW-1185">Reference proteome</keyword>
<comment type="caution">
    <text evidence="2">The sequence shown here is derived from an EMBL/GenBank/DDBJ whole genome shotgun (WGS) entry which is preliminary data.</text>
</comment>
<dbReference type="AlphaFoldDB" id="A0A5M9GZC8"/>
<reference evidence="2 3" key="1">
    <citation type="submission" date="2019-09" db="EMBL/GenBank/DDBJ databases">
        <title>Pararcticibacter amylolyticus gen. nov., sp. nov., isolated from a rottenly hemp rope, and reclassification of Pedobacter tournemirensis as Pararcticibacter tournemirensis comb. nov.</title>
        <authorList>
            <person name="Cai Y."/>
        </authorList>
    </citation>
    <scope>NUCLEOTIDE SEQUENCE [LARGE SCALE GENOMIC DNA]</scope>
    <source>
        <strain evidence="2 3">TF5-37.2-LB10</strain>
    </source>
</reference>